<evidence type="ECO:0000313" key="2">
    <source>
        <dbReference type="Proteomes" id="UP000774326"/>
    </source>
</evidence>
<accession>A0A9P8Q9Z3</accession>
<reference evidence="1" key="1">
    <citation type="journal article" date="2021" name="Open Biol.">
        <title>Shared evolutionary footprints suggest mitochondrial oxidative damage underlies multiple complex I losses in fungi.</title>
        <authorList>
            <person name="Schikora-Tamarit M.A."/>
            <person name="Marcet-Houben M."/>
            <person name="Nosek J."/>
            <person name="Gabaldon T."/>
        </authorList>
    </citation>
    <scope>NUCLEOTIDE SEQUENCE</scope>
    <source>
        <strain evidence="1">CBS2887</strain>
    </source>
</reference>
<name>A0A9P8Q9Z3_WICPI</name>
<keyword evidence="2" id="KW-1185">Reference proteome</keyword>
<reference evidence="1" key="2">
    <citation type="submission" date="2021-01" db="EMBL/GenBank/DDBJ databases">
        <authorList>
            <person name="Schikora-Tamarit M.A."/>
        </authorList>
    </citation>
    <scope>NUCLEOTIDE SEQUENCE</scope>
    <source>
        <strain evidence="1">CBS2887</strain>
    </source>
</reference>
<dbReference type="EMBL" id="JAEUBG010000981">
    <property type="protein sequence ID" value="KAH3687122.1"/>
    <property type="molecule type" value="Genomic_DNA"/>
</dbReference>
<organism evidence="1 2">
    <name type="scientific">Wickerhamomyces pijperi</name>
    <name type="common">Yeast</name>
    <name type="synonym">Pichia pijperi</name>
    <dbReference type="NCBI Taxonomy" id="599730"/>
    <lineage>
        <taxon>Eukaryota</taxon>
        <taxon>Fungi</taxon>
        <taxon>Dikarya</taxon>
        <taxon>Ascomycota</taxon>
        <taxon>Saccharomycotina</taxon>
        <taxon>Saccharomycetes</taxon>
        <taxon>Phaffomycetales</taxon>
        <taxon>Wickerhamomycetaceae</taxon>
        <taxon>Wickerhamomyces</taxon>
    </lineage>
</organism>
<proteinExistence type="predicted"/>
<sequence length="130" mass="14579">MKFLPGEKLIRATIVAKSKGRSLVSNYIELKKNAGELDDLDGYFEDWQLQVQGFGAKMLPEMPFLRGYSLALNYVAAALWCVEIEQEIRARKSKLEEVTMGASQEKQITQLKASNVLGIVYCTFGAILKD</sequence>
<dbReference type="AlphaFoldDB" id="A0A9P8Q9Z3"/>
<evidence type="ECO:0000313" key="1">
    <source>
        <dbReference type="EMBL" id="KAH3687122.1"/>
    </source>
</evidence>
<dbReference type="Proteomes" id="UP000774326">
    <property type="component" value="Unassembled WGS sequence"/>
</dbReference>
<gene>
    <name evidence="1" type="ORF">WICPIJ_001903</name>
</gene>
<comment type="caution">
    <text evidence="1">The sequence shown here is derived from an EMBL/GenBank/DDBJ whole genome shotgun (WGS) entry which is preliminary data.</text>
</comment>
<protein>
    <submittedName>
        <fullName evidence="1">Uncharacterized protein</fullName>
    </submittedName>
</protein>